<organism evidence="2 3">
    <name type="scientific">Ruthenibacterium intestinale</name>
    <dbReference type="NCBI Taxonomy" id="3133163"/>
    <lineage>
        <taxon>Bacteria</taxon>
        <taxon>Bacillati</taxon>
        <taxon>Bacillota</taxon>
        <taxon>Clostridia</taxon>
        <taxon>Eubacteriales</taxon>
        <taxon>Oscillospiraceae</taxon>
        <taxon>Ruthenibacterium</taxon>
    </lineage>
</organism>
<feature type="domain" description="VTC" evidence="1">
    <location>
        <begin position="8"/>
        <end position="227"/>
    </location>
</feature>
<dbReference type="SUPFAM" id="SSF55154">
    <property type="entry name" value="CYTH-like phosphatases"/>
    <property type="match status" value="1"/>
</dbReference>
<dbReference type="InterPro" id="IPR018966">
    <property type="entry name" value="VTC_domain"/>
</dbReference>
<keyword evidence="3" id="KW-1185">Reference proteome</keyword>
<dbReference type="Pfam" id="PF09359">
    <property type="entry name" value="VTC"/>
    <property type="match status" value="1"/>
</dbReference>
<accession>A0ABV1GEN8</accession>
<dbReference type="EMBL" id="JBBMFA010000084">
    <property type="protein sequence ID" value="MEQ2520293.1"/>
    <property type="molecule type" value="Genomic_DNA"/>
</dbReference>
<dbReference type="InterPro" id="IPR042267">
    <property type="entry name" value="VTC_sf"/>
</dbReference>
<evidence type="ECO:0000313" key="3">
    <source>
        <dbReference type="Proteomes" id="UP001477672"/>
    </source>
</evidence>
<reference evidence="2 3" key="1">
    <citation type="submission" date="2024-03" db="EMBL/GenBank/DDBJ databases">
        <title>Human intestinal bacterial collection.</title>
        <authorList>
            <person name="Pauvert C."/>
            <person name="Hitch T.C.A."/>
            <person name="Clavel T."/>
        </authorList>
    </citation>
    <scope>NUCLEOTIDE SEQUENCE [LARGE SCALE GENOMIC DNA]</scope>
    <source>
        <strain evidence="2 3">CLA-JM-H11</strain>
    </source>
</reference>
<dbReference type="Gene3D" id="3.20.100.30">
    <property type="entry name" value="VTC, catalytic tunnel domain"/>
    <property type="match status" value="1"/>
</dbReference>
<comment type="caution">
    <text evidence="2">The sequence shown here is derived from an EMBL/GenBank/DDBJ whole genome shotgun (WGS) entry which is preliminary data.</text>
</comment>
<dbReference type="InterPro" id="IPR033469">
    <property type="entry name" value="CYTH-like_dom_sf"/>
</dbReference>
<gene>
    <name evidence="2" type="ORF">WMO24_07610</name>
</gene>
<proteinExistence type="predicted"/>
<sequence>MNYQTTFKRYELKYLLTPAQKALILQVMQPHMALDRYGRTAIRNIYFDTENFRLIRRSLEKPAYKEKLRIRSYRAVGPCDDVFVELKKKYRSVVYKRRLVLPQNTAISCFRTGTSLPVHSQIASEIDYFRSYYQPLFPTVFLSYEREAYAPLEDGDFRVTFDENILYRTHHFSLSSELRGTPLLSPGQTLMELKTSGGIPLWMSHALTVGKIYQTSFSKYGSAYQNLLAQGGIQYA</sequence>
<dbReference type="Proteomes" id="UP001477672">
    <property type="component" value="Unassembled WGS sequence"/>
</dbReference>
<evidence type="ECO:0000259" key="1">
    <source>
        <dbReference type="Pfam" id="PF09359"/>
    </source>
</evidence>
<protein>
    <submittedName>
        <fullName evidence="2">Polyphosphate polymerase domain-containing protein</fullName>
    </submittedName>
</protein>
<name>A0ABV1GEN8_9FIRM</name>
<dbReference type="CDD" id="cd07750">
    <property type="entry name" value="PolyPPase_VTC_like"/>
    <property type="match status" value="1"/>
</dbReference>
<evidence type="ECO:0000313" key="2">
    <source>
        <dbReference type="EMBL" id="MEQ2520293.1"/>
    </source>
</evidence>
<dbReference type="RefSeq" id="WP_349215777.1">
    <property type="nucleotide sequence ID" value="NZ_JBBMFA010000084.1"/>
</dbReference>